<dbReference type="InterPro" id="IPR022122">
    <property type="entry name" value="DUF3657"/>
</dbReference>
<dbReference type="EMBL" id="CAJNYV010002985">
    <property type="protein sequence ID" value="CAF3520878.1"/>
    <property type="molecule type" value="Genomic_DNA"/>
</dbReference>
<dbReference type="Pfam" id="PF12394">
    <property type="entry name" value="DUF3657"/>
    <property type="match status" value="1"/>
</dbReference>
<feature type="region of interest" description="Disordered" evidence="2">
    <location>
        <begin position="448"/>
        <end position="487"/>
    </location>
</feature>
<evidence type="ECO:0000256" key="2">
    <source>
        <dbReference type="SAM" id="MobiDB-lite"/>
    </source>
</evidence>
<feature type="compositionally biased region" description="Low complexity" evidence="2">
    <location>
        <begin position="457"/>
        <end position="486"/>
    </location>
</feature>
<dbReference type="Proteomes" id="UP000663838">
    <property type="component" value="Unassembled WGS sequence"/>
</dbReference>
<feature type="domain" description="DUF676" evidence="3">
    <location>
        <begin position="845"/>
        <end position="1038"/>
    </location>
</feature>
<evidence type="ECO:0000313" key="5">
    <source>
        <dbReference type="EMBL" id="CAF4514310.1"/>
    </source>
</evidence>
<evidence type="ECO:0000313" key="4">
    <source>
        <dbReference type="EMBL" id="CAF3520878.1"/>
    </source>
</evidence>
<comment type="similarity">
    <text evidence="1">Belongs to the FAM135 family.</text>
</comment>
<dbReference type="Gene3D" id="3.40.50.1820">
    <property type="entry name" value="alpha/beta hydrolase"/>
    <property type="match status" value="1"/>
</dbReference>
<dbReference type="InterPro" id="IPR007751">
    <property type="entry name" value="DUF676_lipase-like"/>
</dbReference>
<dbReference type="EMBL" id="CAJOBS010000172">
    <property type="protein sequence ID" value="CAF4514310.1"/>
    <property type="molecule type" value="Genomic_DNA"/>
</dbReference>
<evidence type="ECO:0000259" key="3">
    <source>
        <dbReference type="Pfam" id="PF05057"/>
    </source>
</evidence>
<proteinExistence type="inferred from homology"/>
<feature type="compositionally biased region" description="Polar residues" evidence="2">
    <location>
        <begin position="531"/>
        <end position="543"/>
    </location>
</feature>
<accession>A0A818I9I9</accession>
<comment type="caution">
    <text evidence="4">The sequence shown here is derived from an EMBL/GenBank/DDBJ whole genome shotgun (WGS) entry which is preliminary data.</text>
</comment>
<gene>
    <name evidence="4" type="ORF">KIK155_LOCUS16915</name>
    <name evidence="5" type="ORF">TOA249_LOCUS4506</name>
</gene>
<dbReference type="InterPro" id="IPR029058">
    <property type="entry name" value="AB_hydrolase_fold"/>
</dbReference>
<feature type="region of interest" description="Disordered" evidence="2">
    <location>
        <begin position="531"/>
        <end position="554"/>
    </location>
</feature>
<dbReference type="PANTHER" id="PTHR12482">
    <property type="entry name" value="LIPASE ROG1-RELATED-RELATED"/>
    <property type="match status" value="1"/>
</dbReference>
<name>A0A818I9I9_9BILA</name>
<dbReference type="InterPro" id="IPR044294">
    <property type="entry name" value="Lipase-like"/>
</dbReference>
<organism evidence="4 6">
    <name type="scientific">Rotaria socialis</name>
    <dbReference type="NCBI Taxonomy" id="392032"/>
    <lineage>
        <taxon>Eukaryota</taxon>
        <taxon>Metazoa</taxon>
        <taxon>Spiralia</taxon>
        <taxon>Gnathifera</taxon>
        <taxon>Rotifera</taxon>
        <taxon>Eurotatoria</taxon>
        <taxon>Bdelloidea</taxon>
        <taxon>Philodinida</taxon>
        <taxon>Philodinidae</taxon>
        <taxon>Rotaria</taxon>
    </lineage>
</organism>
<dbReference type="Pfam" id="PF05057">
    <property type="entry name" value="DUF676"/>
    <property type="match status" value="1"/>
</dbReference>
<dbReference type="AlphaFoldDB" id="A0A818I9I9"/>
<dbReference type="Proteomes" id="UP000663865">
    <property type="component" value="Unassembled WGS sequence"/>
</dbReference>
<evidence type="ECO:0000256" key="1">
    <source>
        <dbReference type="ARBA" id="ARBA00007949"/>
    </source>
</evidence>
<dbReference type="SUPFAM" id="SSF53474">
    <property type="entry name" value="alpha/beta-Hydrolases"/>
    <property type="match status" value="1"/>
</dbReference>
<dbReference type="FunFam" id="3.40.50.1820:FF:000407">
    <property type="entry name" value="Protein FAM135A"/>
    <property type="match status" value="1"/>
</dbReference>
<protein>
    <recommendedName>
        <fullName evidence="3">DUF676 domain-containing protein</fullName>
    </recommendedName>
</protein>
<evidence type="ECO:0000313" key="6">
    <source>
        <dbReference type="Proteomes" id="UP000663865"/>
    </source>
</evidence>
<reference evidence="4" key="1">
    <citation type="submission" date="2021-02" db="EMBL/GenBank/DDBJ databases">
        <authorList>
            <person name="Nowell W R."/>
        </authorList>
    </citation>
    <scope>NUCLEOTIDE SEQUENCE</scope>
</reference>
<dbReference type="PANTHER" id="PTHR12482:SF5">
    <property type="entry name" value="DUF676 DOMAIN-CONTAINING PROTEIN"/>
    <property type="match status" value="1"/>
</dbReference>
<sequence>MADLQAEIELTVELRKFFNIDLFVQGYYQIRIGIKFAPKIQAATKIEIKSELSSILDESNEQIYPACIFNDCGVSKTFLIIYKNAEVELDDQFNFKLSVIVDAQNITDCFNRMDIQLCLELYFMEKEYSPERIGAMQSLCSRSYKLHFNPRLGLHTHVPILFDYFHLSALTATIHGSLLCLIPPYVFDRPNVRHTSLFSFLFGQDLSQITTDQLNPTLLDRAYHLHNNICEILLSSYESLQDFYEKMIQHLSAHEQKPIHHHQNCRQRLKELSDKLKTTDDIHSIDNLAHAHIAQCSAENIMLWCQFIQTFGLHEITAIVLAKDYHFKRVKRLSEGFFLRETSRINILINEGDLFNDIHELVRNSLYYSRLPHLPIECIELDGVSDTLPILIEEIYSPNEQPSTTTTIISSLNPTNNNDNTVFQRVQNLSQLNSKLSHSVSEKLNEIRSNSASNILSSPRSQSKKQQQQRTTTSPTKSNSNNTSSTLVRHQSAKTFSFFRNHTQKNINSVVALSNEPFVKLTSIRKVDQDNVSSSPTLKSHTSPAFGLFPNQSDSGINVSRDERFDSSCISTKTSHQSLPNVSIQRSNSSISSVNSNVIDSSIVPTFLCSTSDKVDDDVFQTSDQNNIVAASTFGDSSTKSKVLRASYRGKPHTMDRQTRISNAVRSSSTSSTTYNKHSSNTQPKYFITKTDDKITATTPNQPVNYALDSVLSLTLELEQTATANVQRRHTISAHDINPLLLNGLTDDENQLNLIERANQQNSSIIVNDEPTNATDNKQDISLEYDRLQNKSINSQTIEFVVYKEKLKQLLSSKCSANFMFFSDFSTPISMTPYFYQEIVPFDTNGIHLIICVHGLDGNSGDLRLMKTYLELCLPSCQFDFLMSSSNHSSTFDDIDVMVKQLIEEIDSHIQRSISRPQRISFIGHSLGNLIIRATVSNTRFERYRSLLYTYLSLSGPHLGTLFNTSGLVNIGMWLMQKWKKSSSLSQMSFSDHIDPKQTYLYKLSKQPCLEFFKNILMVASPQDRYVPFHSARIEVCKAALKDTSYGSIYVEMISNLLEPILRNPSITFVRYNAFHSIPSGTNNIIGRAAHIAILDSELFVEKLILVSAAKYFK</sequence>